<dbReference type="Pfam" id="PF00425">
    <property type="entry name" value="Chorismate_bind"/>
    <property type="match status" value="1"/>
</dbReference>
<feature type="domain" description="Chorismate-utilising enzyme C-terminal" evidence="5">
    <location>
        <begin position="174"/>
        <end position="425"/>
    </location>
</feature>
<feature type="active site" description="Proton donor" evidence="4">
    <location>
        <position position="244"/>
    </location>
</feature>
<dbReference type="SUPFAM" id="SSF56322">
    <property type="entry name" value="ADC synthase"/>
    <property type="match status" value="1"/>
</dbReference>
<comment type="cofactor">
    <cofactor evidence="4">
        <name>Mg(2+)</name>
        <dbReference type="ChEBI" id="CHEBI:18420"/>
    </cofactor>
</comment>
<dbReference type="PANTHER" id="PTHR42839">
    <property type="entry name" value="ISOCHORISMATE SYNTHASE ENTC"/>
    <property type="match status" value="1"/>
</dbReference>
<dbReference type="Gene3D" id="3.60.120.10">
    <property type="entry name" value="Anthranilate synthase"/>
    <property type="match status" value="1"/>
</dbReference>
<name>A0ABY9H7E0_9GAMM</name>
<evidence type="ECO:0000259" key="5">
    <source>
        <dbReference type="Pfam" id="PF00425"/>
    </source>
</evidence>
<comment type="pathway">
    <text evidence="4">Quinol/quinone metabolism; menaquinone biosynthesis.</text>
</comment>
<evidence type="ECO:0000256" key="3">
    <source>
        <dbReference type="ARBA" id="ARBA00023235"/>
    </source>
</evidence>
<dbReference type="InterPro" id="IPR004561">
    <property type="entry name" value="IsoChor_synthase"/>
</dbReference>
<proteinExistence type="inferred from homology"/>
<dbReference type="EC" id="5.4.4.2" evidence="4"/>
<dbReference type="PANTHER" id="PTHR42839:SF2">
    <property type="entry name" value="ISOCHORISMATE SYNTHASE ENTC"/>
    <property type="match status" value="1"/>
</dbReference>
<reference evidence="6 7" key="1">
    <citation type="submission" date="2023-08" db="EMBL/GenBank/DDBJ databases">
        <title>Transcriptome Analysis of Halomonas alkalicola CICC 11012s to Identify the Genes Involved in Alkaline Tolerances.</title>
        <authorList>
            <person name="Zhai L."/>
        </authorList>
    </citation>
    <scope>NUCLEOTIDE SEQUENCE [LARGE SCALE GENOMIC DNA]</scope>
    <source>
        <strain evidence="6 7">CICC 11012s</strain>
    </source>
</reference>
<gene>
    <name evidence="4" type="primary">menF</name>
    <name evidence="6" type="ORF">B6N23_03665</name>
</gene>
<evidence type="ECO:0000256" key="4">
    <source>
        <dbReference type="HAMAP-Rule" id="MF_01935"/>
    </source>
</evidence>
<keyword evidence="4" id="KW-0479">Metal-binding</keyword>
<evidence type="ECO:0000313" key="6">
    <source>
        <dbReference type="EMBL" id="WLI74036.1"/>
    </source>
</evidence>
<evidence type="ECO:0000256" key="1">
    <source>
        <dbReference type="ARBA" id="ARBA00000799"/>
    </source>
</evidence>
<dbReference type="NCBIfam" id="TIGR00543">
    <property type="entry name" value="isochor_syn"/>
    <property type="match status" value="1"/>
</dbReference>
<comment type="pathway">
    <text evidence="4">Quinol/quinone metabolism; 1,4-dihydroxy-2-naphthoate biosynthesis; 1,4-dihydroxy-2-naphthoate from chorismate: step 1/7.</text>
</comment>
<feature type="binding site" evidence="4">
    <location>
        <position position="288"/>
    </location>
    <ligand>
        <name>Mg(2+)</name>
        <dbReference type="ChEBI" id="CHEBI:18420"/>
    </ligand>
</feature>
<dbReference type="InterPro" id="IPR015890">
    <property type="entry name" value="Chorismate_C"/>
</dbReference>
<dbReference type="InterPro" id="IPR034681">
    <property type="entry name" value="MenF"/>
</dbReference>
<comment type="catalytic activity">
    <reaction evidence="1 4">
        <text>chorismate = isochorismate</text>
        <dbReference type="Rhea" id="RHEA:18985"/>
        <dbReference type="ChEBI" id="CHEBI:29748"/>
        <dbReference type="ChEBI" id="CHEBI:29780"/>
        <dbReference type="EC" id="5.4.4.2"/>
    </reaction>
</comment>
<comment type="similarity">
    <text evidence="2 4">Belongs to the isochorismate synthase family.</text>
</comment>
<sequence length="434" mass="48151">MRVPPRIMRRLDTLGKRPPSGLLRLTWRVDIDSPLDWLRAQPLLPRLYWRSRGPDAVEHAAVGAADERPAEDGLPPALPACLEDAEARYFGGLAFDPRDAGWQGFGAGRFVLPRLELVRRKHAAELCLNLLFDGRDPDAELEAARAALLALRDARPAEPLSPVVTGRHDTPCRDDWAGWVDRATSSEEQARAAKVVLSRQSRLLTRVPVDPWVLLDAWRRRARHCFHFGFQFSPEATFIGCSPERLYRRDGARLLSEALAGTCRRDGDAARDAALAATLLADPKNRRENQLVHADILARLAPLARHASLAEPGVVRLRALQHIRRDIEAELHPWVRDRHLLAALHPTPAVGGTPRDAALAFIRRHERHRRGWYAGACGMLSREAAELTVAIRCALVTAEAVSLYAGAGIVDGSVPDDEWDELEAKIADVMSLLV</sequence>
<dbReference type="GO" id="GO:0008909">
    <property type="term" value="F:isochorismate synthase activity"/>
    <property type="evidence" value="ECO:0007669"/>
    <property type="project" value="UniProtKB-EC"/>
</dbReference>
<dbReference type="EMBL" id="CP131913">
    <property type="protein sequence ID" value="WLI74036.1"/>
    <property type="molecule type" value="Genomic_DNA"/>
</dbReference>
<evidence type="ECO:0000313" key="7">
    <source>
        <dbReference type="Proteomes" id="UP001235344"/>
    </source>
</evidence>
<feature type="active site" description="Proton acceptor" evidence="4">
    <location>
        <position position="194"/>
    </location>
</feature>
<comment type="function">
    <text evidence="4">Catalyzes the conversion of chorismate to isochorismate.</text>
</comment>
<dbReference type="RefSeq" id="WP_305501950.1">
    <property type="nucleotide sequence ID" value="NZ_CP131913.1"/>
</dbReference>
<keyword evidence="3 4" id="KW-0413">Isomerase</keyword>
<organism evidence="6 7">
    <name type="scientific">Halomonas alkalicola</name>
    <dbReference type="NCBI Taxonomy" id="1930622"/>
    <lineage>
        <taxon>Bacteria</taxon>
        <taxon>Pseudomonadati</taxon>
        <taxon>Pseudomonadota</taxon>
        <taxon>Gammaproteobacteria</taxon>
        <taxon>Oceanospirillales</taxon>
        <taxon>Halomonadaceae</taxon>
        <taxon>Halomonas</taxon>
    </lineage>
</organism>
<dbReference type="HAMAP" id="MF_01935">
    <property type="entry name" value="MenF"/>
    <property type="match status" value="1"/>
</dbReference>
<protein>
    <recommendedName>
        <fullName evidence="4">Isochorismate synthase MenF</fullName>
        <ecNumber evidence="4">5.4.4.2</ecNumber>
    </recommendedName>
    <alternativeName>
        <fullName evidence="4">Isochorismate mutase</fullName>
    </alternativeName>
</protein>
<feature type="binding site" evidence="4">
    <location>
        <position position="421"/>
    </location>
    <ligand>
        <name>Mg(2+)</name>
        <dbReference type="ChEBI" id="CHEBI:18420"/>
    </ligand>
</feature>
<keyword evidence="4" id="KW-0474">Menaquinone biosynthesis</keyword>
<dbReference type="InterPro" id="IPR005801">
    <property type="entry name" value="ADC_synthase"/>
</dbReference>
<keyword evidence="4" id="KW-0460">Magnesium</keyword>
<accession>A0ABY9H7E0</accession>
<evidence type="ECO:0000256" key="2">
    <source>
        <dbReference type="ARBA" id="ARBA00005297"/>
    </source>
</evidence>
<dbReference type="Proteomes" id="UP001235344">
    <property type="component" value="Chromosome"/>
</dbReference>
<keyword evidence="7" id="KW-1185">Reference proteome</keyword>